<sequence>MNDQRLRLDLADLAEEVTPVDLRDRALRTSRRIGIQRAVATSAAAVVMLAAATGTAFAILPNRGTDPLPATTPSVTASPSPSASPTPSATQSPSAPATGDAGATAGAATFGRVLYGAHPGTLGEDNKAAGHLYSWQPGDGPKRLLAIDPLVAVLNAAVSPNGRRVAWVEDDALWVSAADGSGKRKLRTGVDGQCWGPTWSPDSQRLTIGTISSDPGAYRTGTIEVSSGRFTEVGPADGCHPVWSGDGRTIAYAEGSGGRVILASPTGKGKRAIPGLGGDARYSCFDVASLSPDGDRIALYRRGPDMESGDVARELDANVVLDTRTGKAVSLPLGGRELRQVYFQSDGSMVVRVRGGERYTLILVDENGKKVTEQAEPSSLKGMQIIGVAD</sequence>
<dbReference type="RefSeq" id="WP_088996724.1">
    <property type="nucleotide sequence ID" value="NZ_LT607750.1"/>
</dbReference>
<dbReference type="InterPro" id="IPR011042">
    <property type="entry name" value="6-blade_b-propeller_TolB-like"/>
</dbReference>
<organism evidence="3 4">
    <name type="scientific">Micromonospora echinaurantiaca</name>
    <dbReference type="NCBI Taxonomy" id="47857"/>
    <lineage>
        <taxon>Bacteria</taxon>
        <taxon>Bacillati</taxon>
        <taxon>Actinomycetota</taxon>
        <taxon>Actinomycetes</taxon>
        <taxon>Micromonosporales</taxon>
        <taxon>Micromonosporaceae</taxon>
        <taxon>Micromonospora</taxon>
    </lineage>
</organism>
<feature type="compositionally biased region" description="Low complexity" evidence="1">
    <location>
        <begin position="69"/>
        <end position="103"/>
    </location>
</feature>
<reference evidence="3 4" key="1">
    <citation type="submission" date="2016-06" db="EMBL/GenBank/DDBJ databases">
        <authorList>
            <person name="Kjaerup R.B."/>
            <person name="Dalgaard T.S."/>
            <person name="Juul-Madsen H.R."/>
        </authorList>
    </citation>
    <scope>NUCLEOTIDE SEQUENCE [LARGE SCALE GENOMIC DNA]</scope>
    <source>
        <strain evidence="3 4">DSM 43904</strain>
    </source>
</reference>
<dbReference type="Gene3D" id="2.120.10.30">
    <property type="entry name" value="TolB, C-terminal domain"/>
    <property type="match status" value="1"/>
</dbReference>
<evidence type="ECO:0000256" key="2">
    <source>
        <dbReference type="SAM" id="Phobius"/>
    </source>
</evidence>
<dbReference type="AlphaFoldDB" id="A0A1C5K9D5"/>
<evidence type="ECO:0000313" key="4">
    <source>
        <dbReference type="Proteomes" id="UP000198217"/>
    </source>
</evidence>
<keyword evidence="2" id="KW-0472">Membrane</keyword>
<protein>
    <recommendedName>
        <fullName evidence="5">WD40-like Beta Propeller Repeat</fullName>
    </recommendedName>
</protein>
<evidence type="ECO:0000313" key="3">
    <source>
        <dbReference type="EMBL" id="SCG79392.1"/>
    </source>
</evidence>
<evidence type="ECO:0000256" key="1">
    <source>
        <dbReference type="SAM" id="MobiDB-lite"/>
    </source>
</evidence>
<accession>A0A1C5K9D5</accession>
<feature type="transmembrane region" description="Helical" evidence="2">
    <location>
        <begin position="38"/>
        <end position="60"/>
    </location>
</feature>
<proteinExistence type="predicted"/>
<evidence type="ECO:0008006" key="5">
    <source>
        <dbReference type="Google" id="ProtNLM"/>
    </source>
</evidence>
<keyword evidence="4" id="KW-1185">Reference proteome</keyword>
<dbReference type="SUPFAM" id="SSF69304">
    <property type="entry name" value="Tricorn protease N-terminal domain"/>
    <property type="match status" value="1"/>
</dbReference>
<keyword evidence="2" id="KW-1133">Transmembrane helix</keyword>
<dbReference type="Proteomes" id="UP000198217">
    <property type="component" value="Chromosome I"/>
</dbReference>
<dbReference type="EMBL" id="LT607750">
    <property type="protein sequence ID" value="SCG79392.1"/>
    <property type="molecule type" value="Genomic_DNA"/>
</dbReference>
<feature type="region of interest" description="Disordered" evidence="1">
    <location>
        <begin position="68"/>
        <end position="103"/>
    </location>
</feature>
<name>A0A1C5K9D5_9ACTN</name>
<gene>
    <name evidence="3" type="ORF">GA0070609_5883</name>
</gene>
<keyword evidence="2" id="KW-0812">Transmembrane</keyword>